<dbReference type="InterPro" id="IPR036388">
    <property type="entry name" value="WH-like_DNA-bd_sf"/>
</dbReference>
<dbReference type="GO" id="GO:0043565">
    <property type="term" value="F:sequence-specific DNA binding"/>
    <property type="evidence" value="ECO:0007669"/>
    <property type="project" value="TreeGrafter"/>
</dbReference>
<dbReference type="Proteomes" id="UP000077875">
    <property type="component" value="Chromosome"/>
</dbReference>
<evidence type="ECO:0000259" key="5">
    <source>
        <dbReference type="PROSITE" id="PS50931"/>
    </source>
</evidence>
<dbReference type="AlphaFoldDB" id="A0A172YHS2"/>
<dbReference type="PANTHER" id="PTHR30537">
    <property type="entry name" value="HTH-TYPE TRANSCRIPTIONAL REGULATOR"/>
    <property type="match status" value="1"/>
</dbReference>
<evidence type="ECO:0000256" key="2">
    <source>
        <dbReference type="ARBA" id="ARBA00023015"/>
    </source>
</evidence>
<dbReference type="InterPro" id="IPR000847">
    <property type="entry name" value="LysR_HTH_N"/>
</dbReference>
<sequence>MMQDELGALAAFVAVADAKSFTRAAGKLGTSQSALSHKIRRLEGRLGVKLLTRTTRSVAPTEAGYKLLKTLVPALEGIREELASLTDDVDAPSGTIRITTADHAAETLVWPVLKRVLRNHPNIAVELDVENGLVDIVTEGYNAGIRLGANVAKDMIAVPIGPPQRVVVVGSPAYLAERSEPVVPTDLAAHRCINRRLPTLGGSPAWEFAKDGRQVKVRTSGQLSTNRPELIVDAAVDGFGLALLLESQALSLVKTGVLVRVLEDWCPSLPGYHLYYPVSRQVTPAFRIVIDALRYEPSRMQPPGSSSG</sequence>
<evidence type="ECO:0000256" key="3">
    <source>
        <dbReference type="ARBA" id="ARBA00023125"/>
    </source>
</evidence>
<dbReference type="KEGG" id="haa:A5892_15295"/>
<dbReference type="PRINTS" id="PR00039">
    <property type="entry name" value="HTHLYSR"/>
</dbReference>
<dbReference type="GO" id="GO:0006351">
    <property type="term" value="P:DNA-templated transcription"/>
    <property type="evidence" value="ECO:0007669"/>
    <property type="project" value="TreeGrafter"/>
</dbReference>
<evidence type="ECO:0000256" key="1">
    <source>
        <dbReference type="ARBA" id="ARBA00009437"/>
    </source>
</evidence>
<dbReference type="FunFam" id="3.40.190.290:FF:000012">
    <property type="entry name" value="Transcriptional regulator, LysR family"/>
    <property type="match status" value="1"/>
</dbReference>
<proteinExistence type="inferred from homology"/>
<name>A0A172YHS2_9GAMM</name>
<evidence type="ECO:0000313" key="6">
    <source>
        <dbReference type="EMBL" id="ANF58662.1"/>
    </source>
</evidence>
<evidence type="ECO:0000256" key="4">
    <source>
        <dbReference type="ARBA" id="ARBA00023163"/>
    </source>
</evidence>
<keyword evidence="3" id="KW-0238">DNA-binding</keyword>
<dbReference type="Pfam" id="PF00126">
    <property type="entry name" value="HTH_1"/>
    <property type="match status" value="1"/>
</dbReference>
<dbReference type="STRING" id="376489.A5892_15295"/>
<dbReference type="InterPro" id="IPR005119">
    <property type="entry name" value="LysR_subst-bd"/>
</dbReference>
<dbReference type="SUPFAM" id="SSF53850">
    <property type="entry name" value="Periplasmic binding protein-like II"/>
    <property type="match status" value="1"/>
</dbReference>
<gene>
    <name evidence="6" type="ORF">A5892_15295</name>
</gene>
<dbReference type="CDD" id="cd08474">
    <property type="entry name" value="PBP2_CrgA_like_5"/>
    <property type="match status" value="1"/>
</dbReference>
<accession>A0A172YHS2</accession>
<protein>
    <submittedName>
        <fullName evidence="6">LysR family transcriptional regulator</fullName>
    </submittedName>
</protein>
<dbReference type="Gene3D" id="1.10.10.10">
    <property type="entry name" value="Winged helix-like DNA-binding domain superfamily/Winged helix DNA-binding domain"/>
    <property type="match status" value="1"/>
</dbReference>
<dbReference type="InterPro" id="IPR036390">
    <property type="entry name" value="WH_DNA-bd_sf"/>
</dbReference>
<dbReference type="FunFam" id="1.10.10.10:FF:000001">
    <property type="entry name" value="LysR family transcriptional regulator"/>
    <property type="match status" value="1"/>
</dbReference>
<dbReference type="PANTHER" id="PTHR30537:SF1">
    <property type="entry name" value="HTH-TYPE TRANSCRIPTIONAL REGULATOR PGRR"/>
    <property type="match status" value="1"/>
</dbReference>
<dbReference type="Pfam" id="PF03466">
    <property type="entry name" value="LysR_substrate"/>
    <property type="match status" value="1"/>
</dbReference>
<keyword evidence="2" id="KW-0805">Transcription regulation</keyword>
<feature type="domain" description="HTH lysR-type" evidence="5">
    <location>
        <begin position="4"/>
        <end position="61"/>
    </location>
</feature>
<dbReference type="SUPFAM" id="SSF46785">
    <property type="entry name" value="Winged helix' DNA-binding domain"/>
    <property type="match status" value="1"/>
</dbReference>
<organism evidence="6 7">
    <name type="scientific">Halotalea alkalilenta</name>
    <dbReference type="NCBI Taxonomy" id="376489"/>
    <lineage>
        <taxon>Bacteria</taxon>
        <taxon>Pseudomonadati</taxon>
        <taxon>Pseudomonadota</taxon>
        <taxon>Gammaproteobacteria</taxon>
        <taxon>Oceanospirillales</taxon>
        <taxon>Halomonadaceae</taxon>
        <taxon>Halotalea</taxon>
    </lineage>
</organism>
<reference evidence="6 7" key="1">
    <citation type="submission" date="2016-04" db="EMBL/GenBank/DDBJ databases">
        <title>Complete Genome Sequence of Halotalea alkalilenta IHB B 13600.</title>
        <authorList>
            <person name="Swarnkar M.K."/>
            <person name="Sharma A."/>
            <person name="Kaushal K."/>
            <person name="Soni R."/>
            <person name="Rana S."/>
            <person name="Singh A.K."/>
            <person name="Gulati A."/>
        </authorList>
    </citation>
    <scope>NUCLEOTIDE SEQUENCE [LARGE SCALE GENOMIC DNA]</scope>
    <source>
        <strain evidence="6 7">IHB B 13600</strain>
    </source>
</reference>
<comment type="similarity">
    <text evidence="1">Belongs to the LysR transcriptional regulatory family.</text>
</comment>
<dbReference type="PROSITE" id="PS50931">
    <property type="entry name" value="HTH_LYSR"/>
    <property type="match status" value="1"/>
</dbReference>
<keyword evidence="7" id="KW-1185">Reference proteome</keyword>
<keyword evidence="4" id="KW-0804">Transcription</keyword>
<dbReference type="GO" id="GO:0003700">
    <property type="term" value="F:DNA-binding transcription factor activity"/>
    <property type="evidence" value="ECO:0007669"/>
    <property type="project" value="InterPro"/>
</dbReference>
<dbReference type="Gene3D" id="3.40.190.290">
    <property type="match status" value="1"/>
</dbReference>
<dbReference type="EMBL" id="CP015243">
    <property type="protein sequence ID" value="ANF58662.1"/>
    <property type="molecule type" value="Genomic_DNA"/>
</dbReference>
<evidence type="ECO:0000313" key="7">
    <source>
        <dbReference type="Proteomes" id="UP000077875"/>
    </source>
</evidence>
<dbReference type="InterPro" id="IPR058163">
    <property type="entry name" value="LysR-type_TF_proteobact-type"/>
</dbReference>